<comment type="caution">
    <text evidence="5">The sequence shown here is derived from an EMBL/GenBank/DDBJ whole genome shotgun (WGS) entry which is preliminary data.</text>
</comment>
<dbReference type="RefSeq" id="WP_163843018.1">
    <property type="nucleotide sequence ID" value="NZ_AP026975.1"/>
</dbReference>
<dbReference type="PROSITE" id="PS00622">
    <property type="entry name" value="HTH_LUXR_1"/>
    <property type="match status" value="1"/>
</dbReference>
<dbReference type="PROSITE" id="PS50043">
    <property type="entry name" value="HTH_LUXR_2"/>
    <property type="match status" value="1"/>
</dbReference>
<proteinExistence type="predicted"/>
<evidence type="ECO:0000256" key="2">
    <source>
        <dbReference type="ARBA" id="ARBA00023125"/>
    </source>
</evidence>
<name>A0A6P1CIR4_9NOCA</name>
<dbReference type="GO" id="GO:0006355">
    <property type="term" value="P:regulation of DNA-templated transcription"/>
    <property type="evidence" value="ECO:0007669"/>
    <property type="project" value="InterPro"/>
</dbReference>
<accession>A0A6P1CIR4</accession>
<dbReference type="PANTHER" id="PTHR44688:SF16">
    <property type="entry name" value="DNA-BINDING TRANSCRIPTIONAL ACTIVATOR DEVR_DOSR"/>
    <property type="match status" value="1"/>
</dbReference>
<dbReference type="Pfam" id="PF00196">
    <property type="entry name" value="GerE"/>
    <property type="match status" value="1"/>
</dbReference>
<dbReference type="Gene3D" id="1.25.40.10">
    <property type="entry name" value="Tetratricopeptide repeat domain"/>
    <property type="match status" value="2"/>
</dbReference>
<dbReference type="CDD" id="cd06170">
    <property type="entry name" value="LuxR_C_like"/>
    <property type="match status" value="1"/>
</dbReference>
<dbReference type="SUPFAM" id="SSF48452">
    <property type="entry name" value="TPR-like"/>
    <property type="match status" value="2"/>
</dbReference>
<feature type="domain" description="HTH luxR-type" evidence="4">
    <location>
        <begin position="474"/>
        <end position="539"/>
    </location>
</feature>
<keyword evidence="1" id="KW-0805">Transcription regulation</keyword>
<dbReference type="InterPro" id="IPR016032">
    <property type="entry name" value="Sig_transdc_resp-reg_C-effctor"/>
</dbReference>
<evidence type="ECO:0000256" key="3">
    <source>
        <dbReference type="ARBA" id="ARBA00023163"/>
    </source>
</evidence>
<reference evidence="5 6" key="1">
    <citation type="submission" date="2020-01" db="EMBL/GenBank/DDBJ databases">
        <title>Genetics and antimicrobial susceptibilities of Nocardia species isolated from the soil; a comparison with species isolated from humans.</title>
        <authorList>
            <person name="Carrasco G."/>
            <person name="Monzon S."/>
            <person name="Sansegundo M."/>
            <person name="Garcia E."/>
            <person name="Garrido N."/>
            <person name="Medina M.J."/>
            <person name="Villalon P."/>
            <person name="Ramirez-Arocha A.C."/>
            <person name="Jimenez P."/>
            <person name="Cuesta I."/>
            <person name="Valdezate S."/>
        </authorList>
    </citation>
    <scope>NUCLEOTIDE SEQUENCE [LARGE SCALE GENOMIC DNA]</scope>
    <source>
        <strain evidence="5 6">CNM20110626</strain>
    </source>
</reference>
<keyword evidence="2" id="KW-0238">DNA-binding</keyword>
<dbReference type="AlphaFoldDB" id="A0A6P1CIR4"/>
<dbReference type="Proteomes" id="UP000471166">
    <property type="component" value="Unassembled WGS sequence"/>
</dbReference>
<dbReference type="GO" id="GO:0003677">
    <property type="term" value="F:DNA binding"/>
    <property type="evidence" value="ECO:0007669"/>
    <property type="project" value="UniProtKB-KW"/>
</dbReference>
<keyword evidence="3" id="KW-0804">Transcription</keyword>
<dbReference type="PRINTS" id="PR00038">
    <property type="entry name" value="HTHLUXR"/>
</dbReference>
<dbReference type="EMBL" id="JAAGVB010000009">
    <property type="protein sequence ID" value="NEW32440.1"/>
    <property type="molecule type" value="Genomic_DNA"/>
</dbReference>
<dbReference type="InterPro" id="IPR011990">
    <property type="entry name" value="TPR-like_helical_dom_sf"/>
</dbReference>
<dbReference type="InterPro" id="IPR036388">
    <property type="entry name" value="WH-like_DNA-bd_sf"/>
</dbReference>
<organism evidence="5 6">
    <name type="scientific">Nocardia cyriacigeorgica</name>
    <dbReference type="NCBI Taxonomy" id="135487"/>
    <lineage>
        <taxon>Bacteria</taxon>
        <taxon>Bacillati</taxon>
        <taxon>Actinomycetota</taxon>
        <taxon>Actinomycetes</taxon>
        <taxon>Mycobacteriales</taxon>
        <taxon>Nocardiaceae</taxon>
        <taxon>Nocardia</taxon>
    </lineage>
</organism>
<dbReference type="PANTHER" id="PTHR44688">
    <property type="entry name" value="DNA-BINDING TRANSCRIPTIONAL ACTIVATOR DEVR_DOSR"/>
    <property type="match status" value="1"/>
</dbReference>
<evidence type="ECO:0000259" key="4">
    <source>
        <dbReference type="PROSITE" id="PS50043"/>
    </source>
</evidence>
<evidence type="ECO:0000256" key="1">
    <source>
        <dbReference type="ARBA" id="ARBA00023015"/>
    </source>
</evidence>
<dbReference type="SUPFAM" id="SSF46894">
    <property type="entry name" value="C-terminal effector domain of the bipartite response regulators"/>
    <property type="match status" value="1"/>
</dbReference>
<protein>
    <submittedName>
        <fullName evidence="5">Helix-turn-helix transcriptional regulator</fullName>
    </submittedName>
</protein>
<gene>
    <name evidence="5" type="ORF">GV791_07685</name>
</gene>
<dbReference type="SMART" id="SM00421">
    <property type="entry name" value="HTH_LUXR"/>
    <property type="match status" value="1"/>
</dbReference>
<dbReference type="InterPro" id="IPR000792">
    <property type="entry name" value="Tscrpt_reg_LuxR_C"/>
</dbReference>
<evidence type="ECO:0000313" key="5">
    <source>
        <dbReference type="EMBL" id="NEW32440.1"/>
    </source>
</evidence>
<evidence type="ECO:0000313" key="6">
    <source>
        <dbReference type="Proteomes" id="UP000471166"/>
    </source>
</evidence>
<sequence>MGVIDSLRQAREAYERREWVAAFQALSESDADALRGDDFARLAAAAYLTGHTNDSIQAMQRAYRMHLDDGNRLAAVRCAFWLAQTLLMTGESAVAGGWVGRAQRLLDEVPGDVVERGYVLVSVMLRHVFAGEFPAAAECADRITGYGHRFGDPDLTAMGLSVQGRLTLYRGDVRAGLALMDEAMACIAAGGVSTMFAGHIYCSMIEACQEIADFGRAEQWTMALTSWCADQPGLVLFTGQCAVHRGQLMRLHGAYDAALEEFELAVHRYLAAETTSAAGLALAERGDVLRIRGEFAGAEAAYAEAIGFGHDPQPGPALLWLVRGRGSAAVRAMRGLLARKPDPVHRCRVLPAAIEVLLAARETDDAAALCAELTEIAASSGCASLRAMATRAAGCVAIAQGDCAEAVTQLRRAVRGWTELGAPYETARCRVDLGRGLRGLGDEDSARSEFAAARRVFAELGAGPAERDVAALLRPSAPGGLSAREIEVLRLVAIGRSNPEIAAALVLSEKTVARHLSNIFAKLDVTSRTAAAAFAYEHDLA</sequence>
<dbReference type="Gene3D" id="1.10.10.10">
    <property type="entry name" value="Winged helix-like DNA-binding domain superfamily/Winged helix DNA-binding domain"/>
    <property type="match status" value="1"/>
</dbReference>